<feature type="region of interest" description="Disordered" evidence="1">
    <location>
        <begin position="50"/>
        <end position="70"/>
    </location>
</feature>
<evidence type="ECO:0000313" key="2">
    <source>
        <dbReference type="EMBL" id="SEN00371.1"/>
    </source>
</evidence>
<gene>
    <name evidence="2" type="ORF">SAMN05216431_11928</name>
</gene>
<accession>A0ABY1AET9</accession>
<protein>
    <recommendedName>
        <fullName evidence="4">Phage protein</fullName>
    </recommendedName>
</protein>
<evidence type="ECO:0000313" key="3">
    <source>
        <dbReference type="Proteomes" id="UP000182089"/>
    </source>
</evidence>
<proteinExistence type="predicted"/>
<sequence>MNKKPYSDRRWYDADFETVKNLKPLERSEEYKKNAKEFFSGLFGREFKDEDLPEELRPAKTNDKDNEDDK</sequence>
<evidence type="ECO:0008006" key="4">
    <source>
        <dbReference type="Google" id="ProtNLM"/>
    </source>
</evidence>
<name>A0ABY1AET9_9LACO</name>
<reference evidence="2 3" key="1">
    <citation type="submission" date="2016-10" db="EMBL/GenBank/DDBJ databases">
        <authorList>
            <person name="Varghese N."/>
            <person name="Submissions S."/>
        </authorList>
    </citation>
    <scope>NUCLEOTIDE SEQUENCE [LARGE SCALE GENOMIC DNA]</scope>
    <source>
        <strain evidence="2 3">WC1T17</strain>
    </source>
</reference>
<comment type="caution">
    <text evidence="2">The sequence shown here is derived from an EMBL/GenBank/DDBJ whole genome shotgun (WGS) entry which is preliminary data.</text>
</comment>
<organism evidence="2 3">
    <name type="scientific">Ligilactobacillus ruminis</name>
    <dbReference type="NCBI Taxonomy" id="1623"/>
    <lineage>
        <taxon>Bacteria</taxon>
        <taxon>Bacillati</taxon>
        <taxon>Bacillota</taxon>
        <taxon>Bacilli</taxon>
        <taxon>Lactobacillales</taxon>
        <taxon>Lactobacillaceae</taxon>
        <taxon>Ligilactobacillus</taxon>
    </lineage>
</organism>
<dbReference type="Proteomes" id="UP000182089">
    <property type="component" value="Unassembled WGS sequence"/>
</dbReference>
<dbReference type="EMBL" id="FOCC01000019">
    <property type="protein sequence ID" value="SEN00371.1"/>
    <property type="molecule type" value="Genomic_DNA"/>
</dbReference>
<feature type="compositionally biased region" description="Basic and acidic residues" evidence="1">
    <location>
        <begin position="50"/>
        <end position="64"/>
    </location>
</feature>
<evidence type="ECO:0000256" key="1">
    <source>
        <dbReference type="SAM" id="MobiDB-lite"/>
    </source>
</evidence>